<dbReference type="Pfam" id="PF07729">
    <property type="entry name" value="FCD"/>
    <property type="match status" value="1"/>
</dbReference>
<sequence length="236" mass="26828">MSLIEDHRLITGSESVARSHSERAMQLLRADIVEGILAPGLKLKLDMLRDRYEIGAAPLREALSRLAGEGLVIAQEQRGFVVSGMSAEEANDLGELRLLLEIEALRDSLSRGNEAWQNRVITSYHWLERAEQSSLSLEGRLDELERRNFDFHEALVSACERRWTLHLRGIVFRQHERYRRLSRIHTAKTRLVSDEHRALLDAALERNEDAAIAVITTHIRRTTRAVGEALQAADQP</sequence>
<keyword evidence="2" id="KW-0238">DNA-binding</keyword>
<dbReference type="PROSITE" id="PS50949">
    <property type="entry name" value="HTH_GNTR"/>
    <property type="match status" value="1"/>
</dbReference>
<feature type="domain" description="HTH gntR-type" evidence="4">
    <location>
        <begin position="18"/>
        <end position="85"/>
    </location>
</feature>
<accession>A0A3S4EUH3</accession>
<dbReference type="Pfam" id="PF00392">
    <property type="entry name" value="GntR"/>
    <property type="match status" value="1"/>
</dbReference>
<organism evidence="5 6">
    <name type="scientific">Paracoccus haematequi</name>
    <dbReference type="NCBI Taxonomy" id="2491866"/>
    <lineage>
        <taxon>Bacteria</taxon>
        <taxon>Pseudomonadati</taxon>
        <taxon>Pseudomonadota</taxon>
        <taxon>Alphaproteobacteria</taxon>
        <taxon>Rhodobacterales</taxon>
        <taxon>Paracoccaceae</taxon>
        <taxon>Paracoccus</taxon>
    </lineage>
</organism>
<keyword evidence="6" id="KW-1185">Reference proteome</keyword>
<dbReference type="InterPro" id="IPR008920">
    <property type="entry name" value="TF_FadR/GntR_C"/>
</dbReference>
<dbReference type="SMART" id="SM00895">
    <property type="entry name" value="FCD"/>
    <property type="match status" value="1"/>
</dbReference>
<proteinExistence type="predicted"/>
<evidence type="ECO:0000313" key="6">
    <source>
        <dbReference type="Proteomes" id="UP000270743"/>
    </source>
</evidence>
<dbReference type="InterPro" id="IPR036390">
    <property type="entry name" value="WH_DNA-bd_sf"/>
</dbReference>
<dbReference type="GO" id="GO:0003700">
    <property type="term" value="F:DNA-binding transcription factor activity"/>
    <property type="evidence" value="ECO:0007669"/>
    <property type="project" value="InterPro"/>
</dbReference>
<dbReference type="Gene3D" id="1.10.10.10">
    <property type="entry name" value="Winged helix-like DNA-binding domain superfamily/Winged helix DNA-binding domain"/>
    <property type="match status" value="1"/>
</dbReference>
<dbReference type="Gene3D" id="1.20.120.530">
    <property type="entry name" value="GntR ligand-binding domain-like"/>
    <property type="match status" value="1"/>
</dbReference>
<dbReference type="SMART" id="SM00345">
    <property type="entry name" value="HTH_GNTR"/>
    <property type="match status" value="1"/>
</dbReference>
<dbReference type="InterPro" id="IPR036388">
    <property type="entry name" value="WH-like_DNA-bd_sf"/>
</dbReference>
<keyword evidence="3" id="KW-0804">Transcription</keyword>
<dbReference type="Proteomes" id="UP000270743">
    <property type="component" value="Unassembled WGS sequence"/>
</dbReference>
<evidence type="ECO:0000313" key="5">
    <source>
        <dbReference type="EMBL" id="VDS10654.1"/>
    </source>
</evidence>
<protein>
    <submittedName>
        <fullName evidence="5">HTH-type transcriptional repressor CsiR</fullName>
    </submittedName>
</protein>
<dbReference type="PANTHER" id="PTHR43537">
    <property type="entry name" value="TRANSCRIPTIONAL REGULATOR, GNTR FAMILY"/>
    <property type="match status" value="1"/>
</dbReference>
<dbReference type="SUPFAM" id="SSF46785">
    <property type="entry name" value="Winged helix' DNA-binding domain"/>
    <property type="match status" value="1"/>
</dbReference>
<evidence type="ECO:0000259" key="4">
    <source>
        <dbReference type="PROSITE" id="PS50949"/>
    </source>
</evidence>
<name>A0A3S4EUH3_9RHOB</name>
<gene>
    <name evidence="5" type="primary">csiR</name>
    <name evidence="5" type="ORF">PARHAE_03872</name>
</gene>
<dbReference type="EMBL" id="UZWE01000071">
    <property type="protein sequence ID" value="VDS10654.1"/>
    <property type="molecule type" value="Genomic_DNA"/>
</dbReference>
<reference evidence="5 6" key="1">
    <citation type="submission" date="2018-12" db="EMBL/GenBank/DDBJ databases">
        <authorList>
            <person name="Criscuolo A."/>
        </authorList>
    </citation>
    <scope>NUCLEOTIDE SEQUENCE [LARGE SCALE GENOMIC DNA]</scope>
    <source>
        <strain evidence="5">ACIP1116241</strain>
    </source>
</reference>
<dbReference type="SUPFAM" id="SSF48008">
    <property type="entry name" value="GntR ligand-binding domain-like"/>
    <property type="match status" value="1"/>
</dbReference>
<evidence type="ECO:0000256" key="3">
    <source>
        <dbReference type="ARBA" id="ARBA00023163"/>
    </source>
</evidence>
<keyword evidence="1" id="KW-0805">Transcription regulation</keyword>
<dbReference type="AlphaFoldDB" id="A0A3S4EUH3"/>
<dbReference type="GO" id="GO:0003677">
    <property type="term" value="F:DNA binding"/>
    <property type="evidence" value="ECO:0007669"/>
    <property type="project" value="UniProtKB-KW"/>
</dbReference>
<evidence type="ECO:0000256" key="1">
    <source>
        <dbReference type="ARBA" id="ARBA00023015"/>
    </source>
</evidence>
<dbReference type="InterPro" id="IPR011711">
    <property type="entry name" value="GntR_C"/>
</dbReference>
<evidence type="ECO:0000256" key="2">
    <source>
        <dbReference type="ARBA" id="ARBA00023125"/>
    </source>
</evidence>
<dbReference type="PANTHER" id="PTHR43537:SF20">
    <property type="entry name" value="HTH-TYPE TRANSCRIPTIONAL REPRESSOR GLAR"/>
    <property type="match status" value="1"/>
</dbReference>
<dbReference type="InterPro" id="IPR000524">
    <property type="entry name" value="Tscrpt_reg_HTH_GntR"/>
</dbReference>